<dbReference type="OrthoDB" id="6637817at2"/>
<dbReference type="RefSeq" id="WP_013031409.1">
    <property type="nucleotide sequence ID" value="NC_013960.1"/>
</dbReference>
<accession>D5BUW3</accession>
<dbReference type="STRING" id="472759.Nhal_0316"/>
<gene>
    <name evidence="2" type="ordered locus">Nhal_0316</name>
</gene>
<protein>
    <submittedName>
        <fullName evidence="2">Uncharacterized protein</fullName>
    </submittedName>
</protein>
<dbReference type="Proteomes" id="UP000001844">
    <property type="component" value="Chromosome"/>
</dbReference>
<feature type="region of interest" description="Disordered" evidence="1">
    <location>
        <begin position="51"/>
        <end position="77"/>
    </location>
</feature>
<sequence>MELDEAREILNALANGVDPVTGEVLPETSPYNEPKVIRALFTVLNSLKGKRQPKKTLEEKQQENIAAGRPRNAGLPWTDDLKGELAEKFQSGVALDELARYFERTRGAILSELAKQGFIEQAEVDELGGVQITV</sequence>
<keyword evidence="3" id="KW-1185">Reference proteome</keyword>
<evidence type="ECO:0000313" key="3">
    <source>
        <dbReference type="Proteomes" id="UP000001844"/>
    </source>
</evidence>
<reference evidence="3" key="1">
    <citation type="submission" date="2010-04" db="EMBL/GenBank/DDBJ databases">
        <title>Complete genome sequence of Nitrosococcus halophilus Nc4, a salt-adapted, aerobic obligate ammonia-oxidizing sulfur purple bacterium.</title>
        <authorList>
            <consortium name="US DOE Joint Genome Institute"/>
            <person name="Campbell M.A."/>
            <person name="Malfatti S.A."/>
            <person name="Chain P.S.G."/>
            <person name="Heidelberg J.F."/>
            <person name="Ward B.B."/>
            <person name="Klotz M.G."/>
        </authorList>
    </citation>
    <scope>NUCLEOTIDE SEQUENCE [LARGE SCALE GENOMIC DNA]</scope>
    <source>
        <strain evidence="3">Nc4</strain>
    </source>
</reference>
<name>D5BUW3_NITHN</name>
<dbReference type="HOGENOM" id="CLU_157962_0_0_6"/>
<evidence type="ECO:0000256" key="1">
    <source>
        <dbReference type="SAM" id="MobiDB-lite"/>
    </source>
</evidence>
<dbReference type="AlphaFoldDB" id="D5BUW3"/>
<dbReference type="KEGG" id="nhl:Nhal_0316"/>
<organism evidence="2 3">
    <name type="scientific">Nitrosococcus halophilus (strain Nc4)</name>
    <dbReference type="NCBI Taxonomy" id="472759"/>
    <lineage>
        <taxon>Bacteria</taxon>
        <taxon>Pseudomonadati</taxon>
        <taxon>Pseudomonadota</taxon>
        <taxon>Gammaproteobacteria</taxon>
        <taxon>Chromatiales</taxon>
        <taxon>Chromatiaceae</taxon>
        <taxon>Nitrosococcus</taxon>
    </lineage>
</organism>
<evidence type="ECO:0000313" key="2">
    <source>
        <dbReference type="EMBL" id="ADE13513.1"/>
    </source>
</evidence>
<dbReference type="EMBL" id="CP001798">
    <property type="protein sequence ID" value="ADE13513.1"/>
    <property type="molecule type" value="Genomic_DNA"/>
</dbReference>
<dbReference type="eggNOG" id="ENOG5033AHA">
    <property type="taxonomic scope" value="Bacteria"/>
</dbReference>
<proteinExistence type="predicted"/>